<feature type="transmembrane region" description="Helical" evidence="2">
    <location>
        <begin position="121"/>
        <end position="138"/>
    </location>
</feature>
<feature type="transmembrane region" description="Helical" evidence="2">
    <location>
        <begin position="144"/>
        <end position="168"/>
    </location>
</feature>
<gene>
    <name evidence="3" type="ORF">EG68_03949</name>
</gene>
<dbReference type="AlphaFoldDB" id="A0A8S9Z1F8"/>
<dbReference type="EMBL" id="JTDE01001431">
    <property type="protein sequence ID" value="KAF7258981.1"/>
    <property type="molecule type" value="Genomic_DNA"/>
</dbReference>
<evidence type="ECO:0000313" key="3">
    <source>
        <dbReference type="EMBL" id="KAF7258981.1"/>
    </source>
</evidence>
<keyword evidence="2" id="KW-1133">Transmembrane helix</keyword>
<keyword evidence="2" id="KW-0812">Transmembrane</keyword>
<sequence>MRNSRCSMPDDDFLPEKHPLNRYLSELELTEDRFLTSSSEVTPPTYPEQWTILTTLKKELKTSLPSCFSGLVFPCVVYPAEYLRCRILRITSSSGLHLTDDETLIKSYSIFHQNRLENTRGHFMIFLAFCLLMPLGLIQSHSMIFWITSCLVLVLFLISTSFAIWMVLVNWNLWHVTQQLSLAQATVRLCMGFLQDFEIHHTFGAAGKASKQYNLCLIKRVVSCLRPYVSQIIDISAAFNGLPVFEEFPAGISTNQLHELRDNLPLESDGVSSLSDCKMFREISTLLESELLNRVTGLMCCLPIHPFICWFQLGLLLRKWAHSLHSLRGHLLELDQLRAAVEQGLASGDTHADSCTESNLPPTKYPCEFDAVRKVARSLHMHLLVAISTMKELTDLLEHSMGAPSGDDVSYVLSHLRLQLDACGNLNDELDRLFSPHSVEDNVRRIEDANGDMDLGTFDRPRKNTNCVPLEARDNDPEDDVLEDIALGDDGDEKQDHEVTGPELETGLNTVMPLHSSVIKELQVAIASRRFAMQEREQRALEKRLRSNPASFAQKVHKVDPPPVACERIYDRMGITADFLDESDQPVSPSTANTDVDVHLVGFFPILDQERSQMNLSQRQLKHRGPWQIQSAVKKRLSHFRQISATESQTDAFHQNGSVHRPEPASTGTPVHQNPTKQFLADPSFAAALLAQRRKVGYVEEDSFCEIGTGPEVLNCLPTNVSPKEHTVQ</sequence>
<comment type="caution">
    <text evidence="3">The sequence shown here is derived from an EMBL/GenBank/DDBJ whole genome shotgun (WGS) entry which is preliminary data.</text>
</comment>
<accession>A0A8S9Z1F8</accession>
<dbReference type="Proteomes" id="UP000822476">
    <property type="component" value="Unassembled WGS sequence"/>
</dbReference>
<name>A0A8S9Z1F8_9TREM</name>
<reference evidence="3" key="1">
    <citation type="submission" date="2019-07" db="EMBL/GenBank/DDBJ databases">
        <title>Annotation for the trematode Paragonimus miyazaki's.</title>
        <authorList>
            <person name="Choi Y.-J."/>
        </authorList>
    </citation>
    <scope>NUCLEOTIDE SEQUENCE</scope>
    <source>
        <strain evidence="3">Japan</strain>
    </source>
</reference>
<dbReference type="OrthoDB" id="6286864at2759"/>
<proteinExistence type="predicted"/>
<evidence type="ECO:0000256" key="2">
    <source>
        <dbReference type="SAM" id="Phobius"/>
    </source>
</evidence>
<feature type="region of interest" description="Disordered" evidence="1">
    <location>
        <begin position="454"/>
        <end position="476"/>
    </location>
</feature>
<keyword evidence="4" id="KW-1185">Reference proteome</keyword>
<organism evidence="3 4">
    <name type="scientific">Paragonimus skrjabini miyazakii</name>
    <dbReference type="NCBI Taxonomy" id="59628"/>
    <lineage>
        <taxon>Eukaryota</taxon>
        <taxon>Metazoa</taxon>
        <taxon>Spiralia</taxon>
        <taxon>Lophotrochozoa</taxon>
        <taxon>Platyhelminthes</taxon>
        <taxon>Trematoda</taxon>
        <taxon>Digenea</taxon>
        <taxon>Plagiorchiida</taxon>
        <taxon>Troglotremata</taxon>
        <taxon>Troglotrematidae</taxon>
        <taxon>Paragonimus</taxon>
    </lineage>
</organism>
<feature type="region of interest" description="Disordered" evidence="1">
    <location>
        <begin position="651"/>
        <end position="677"/>
    </location>
</feature>
<feature type="compositionally biased region" description="Polar residues" evidence="1">
    <location>
        <begin position="666"/>
        <end position="677"/>
    </location>
</feature>
<keyword evidence="2" id="KW-0472">Membrane</keyword>
<protein>
    <recommendedName>
        <fullName evidence="5">Vezatin</fullName>
    </recommendedName>
</protein>
<evidence type="ECO:0000256" key="1">
    <source>
        <dbReference type="SAM" id="MobiDB-lite"/>
    </source>
</evidence>
<evidence type="ECO:0000313" key="4">
    <source>
        <dbReference type="Proteomes" id="UP000822476"/>
    </source>
</evidence>
<evidence type="ECO:0008006" key="5">
    <source>
        <dbReference type="Google" id="ProtNLM"/>
    </source>
</evidence>